<keyword evidence="2" id="KW-1185">Reference proteome</keyword>
<evidence type="ECO:0000313" key="2">
    <source>
        <dbReference type="Proteomes" id="UP001497535"/>
    </source>
</evidence>
<accession>A0ACB1AH41</accession>
<gene>
    <name evidence="1" type="ORF">MENTE1834_LOCUS37045</name>
</gene>
<reference evidence="1" key="1">
    <citation type="submission" date="2023-11" db="EMBL/GenBank/DDBJ databases">
        <authorList>
            <person name="Poullet M."/>
        </authorList>
    </citation>
    <scope>NUCLEOTIDE SEQUENCE</scope>
    <source>
        <strain evidence="1">E1834</strain>
    </source>
</reference>
<sequence length="224" mass="24793">MPELNGFYQCKGTISERDDGRIAFAVESIKKLERGCKELVENIPQQDYQTAHKLICGSSDVSSLFSSSFFGKSLINLSGNPSNSESVKDENGCDLNQTAETITEETDLNKTLKEEDYSDTKENVENNENVPAIVISLDKCKNIANLFVLGQKGPLIKIAIKSLEAPVQLGQWYSIKLCELKKTKDSSICYNNFAKLLGKQPPLKTKISSSGTVQVFDLKITKEI</sequence>
<organism evidence="1 2">
    <name type="scientific">Meloidogyne enterolobii</name>
    <name type="common">Root-knot nematode worm</name>
    <name type="synonym">Meloidogyne mayaguensis</name>
    <dbReference type="NCBI Taxonomy" id="390850"/>
    <lineage>
        <taxon>Eukaryota</taxon>
        <taxon>Metazoa</taxon>
        <taxon>Ecdysozoa</taxon>
        <taxon>Nematoda</taxon>
        <taxon>Chromadorea</taxon>
        <taxon>Rhabditida</taxon>
        <taxon>Tylenchina</taxon>
        <taxon>Tylenchomorpha</taxon>
        <taxon>Tylenchoidea</taxon>
        <taxon>Meloidogynidae</taxon>
        <taxon>Meloidogyninae</taxon>
        <taxon>Meloidogyne</taxon>
    </lineage>
</organism>
<proteinExistence type="predicted"/>
<dbReference type="EMBL" id="CAVMJV010000076">
    <property type="protein sequence ID" value="CAK5089333.1"/>
    <property type="molecule type" value="Genomic_DNA"/>
</dbReference>
<comment type="caution">
    <text evidence="1">The sequence shown here is derived from an EMBL/GenBank/DDBJ whole genome shotgun (WGS) entry which is preliminary data.</text>
</comment>
<dbReference type="Proteomes" id="UP001497535">
    <property type="component" value="Unassembled WGS sequence"/>
</dbReference>
<protein>
    <submittedName>
        <fullName evidence="1">Uncharacterized protein</fullName>
    </submittedName>
</protein>
<name>A0ACB1AH41_MELEN</name>
<evidence type="ECO:0000313" key="1">
    <source>
        <dbReference type="EMBL" id="CAK5089333.1"/>
    </source>
</evidence>